<sequence length="234" mass="27020">MTVHDLHQMVQNKLPHFVFLIETKFRRNKIEKIKKQLQLDNSFVIDCKGIRGGLAFLWRDDVEAEVMSYTNNHISLLIKGGYERKDWIFTSFYGNLITVKRRESWKLLKALKPQGSIGCLCVGNFNEVLSNGEKCGGAVRPFTHIKTFRGAIEESGLTNMGFIGNNCTWSNGRQGKAFTKERIDRVFYNLKWSKGFPSSKLYTLLALSSYHCPLLITMDQFQCDLFRNAKPFRF</sequence>
<proteinExistence type="predicted"/>
<dbReference type="EMBL" id="CM031810">
    <property type="protein sequence ID" value="KAG6664002.1"/>
    <property type="molecule type" value="Genomic_DNA"/>
</dbReference>
<evidence type="ECO:0000313" key="2">
    <source>
        <dbReference type="EMBL" id="KAG6664002.1"/>
    </source>
</evidence>
<accession>A0A8T1RD52</accession>
<dbReference type="GO" id="GO:0003824">
    <property type="term" value="F:catalytic activity"/>
    <property type="evidence" value="ECO:0007669"/>
    <property type="project" value="InterPro"/>
</dbReference>
<dbReference type="Pfam" id="PF03372">
    <property type="entry name" value="Exo_endo_phos"/>
    <property type="match status" value="1"/>
</dbReference>
<keyword evidence="3" id="KW-1185">Reference proteome</keyword>
<dbReference type="PANTHER" id="PTHR33710:SF77">
    <property type="entry name" value="DNASE I-LIKE SUPERFAMILY PROTEIN"/>
    <property type="match status" value="1"/>
</dbReference>
<comment type="caution">
    <text evidence="2">The sequence shown here is derived from an EMBL/GenBank/DDBJ whole genome shotgun (WGS) entry which is preliminary data.</text>
</comment>
<dbReference type="InterPro" id="IPR005135">
    <property type="entry name" value="Endo/exonuclease/phosphatase"/>
</dbReference>
<evidence type="ECO:0000313" key="3">
    <source>
        <dbReference type="Proteomes" id="UP000811609"/>
    </source>
</evidence>
<dbReference type="Proteomes" id="UP000811609">
    <property type="component" value="Chromosome 2"/>
</dbReference>
<reference evidence="2" key="1">
    <citation type="submission" date="2020-12" db="EMBL/GenBank/DDBJ databases">
        <title>WGS assembly of Carya illinoinensis cv. Pawnee.</title>
        <authorList>
            <person name="Platts A."/>
            <person name="Shu S."/>
            <person name="Wright S."/>
            <person name="Barry K."/>
            <person name="Edger P."/>
            <person name="Pires J.C."/>
            <person name="Schmutz J."/>
        </authorList>
    </citation>
    <scope>NUCLEOTIDE SEQUENCE</scope>
    <source>
        <tissue evidence="2">Leaf</tissue>
    </source>
</reference>
<dbReference type="AlphaFoldDB" id="A0A8T1RD52"/>
<gene>
    <name evidence="2" type="ORF">CIPAW_02G061300</name>
</gene>
<evidence type="ECO:0000259" key="1">
    <source>
        <dbReference type="Pfam" id="PF03372"/>
    </source>
</evidence>
<protein>
    <recommendedName>
        <fullName evidence="1">Endonuclease/exonuclease/phosphatase domain-containing protein</fullName>
    </recommendedName>
</protein>
<feature type="domain" description="Endonuclease/exonuclease/phosphatase" evidence="1">
    <location>
        <begin position="5"/>
        <end position="193"/>
    </location>
</feature>
<organism evidence="2 3">
    <name type="scientific">Carya illinoinensis</name>
    <name type="common">Pecan</name>
    <dbReference type="NCBI Taxonomy" id="32201"/>
    <lineage>
        <taxon>Eukaryota</taxon>
        <taxon>Viridiplantae</taxon>
        <taxon>Streptophyta</taxon>
        <taxon>Embryophyta</taxon>
        <taxon>Tracheophyta</taxon>
        <taxon>Spermatophyta</taxon>
        <taxon>Magnoliopsida</taxon>
        <taxon>eudicotyledons</taxon>
        <taxon>Gunneridae</taxon>
        <taxon>Pentapetalae</taxon>
        <taxon>rosids</taxon>
        <taxon>fabids</taxon>
        <taxon>Fagales</taxon>
        <taxon>Juglandaceae</taxon>
        <taxon>Carya</taxon>
    </lineage>
</organism>
<name>A0A8T1RD52_CARIL</name>
<dbReference type="PANTHER" id="PTHR33710">
    <property type="entry name" value="BNAC02G09200D PROTEIN"/>
    <property type="match status" value="1"/>
</dbReference>